<dbReference type="Proteomes" id="UP000313948">
    <property type="component" value="Chromosome"/>
</dbReference>
<reference evidence="2 3" key="1">
    <citation type="submission" date="2019-05" db="EMBL/GenBank/DDBJ databases">
        <title>Georgenia *** sp. nov., and Georgenia *** sp. nov., isolated from the intestinal contents of plateau pika (Ochotona curzoniae) in the Qinghai-Tibet plateau of China.</title>
        <authorList>
            <person name="Tian Z."/>
        </authorList>
    </citation>
    <scope>NUCLEOTIDE SEQUENCE [LARGE SCALE GENOMIC DNA]</scope>
    <source>
        <strain evidence="2 3">Z294</strain>
    </source>
</reference>
<name>A0ABX5VK59_9MICO</name>
<accession>A0ABX5VK59</accession>
<proteinExistence type="predicted"/>
<keyword evidence="3" id="KW-1185">Reference proteome</keyword>
<gene>
    <name evidence="2" type="ORF">FE251_05140</name>
</gene>
<sequence>MTPAGDVVGRLRDAGLTVATGESLTGGLVSAALVDVPGSSRVVRGGLVAYVSELKAQLLGVDRALLARGGAVQAEVAAQLATGAARVFGADCGLGTTGVAGPGPDEGHPAGTVFVAASLAGTVRVRRLRLSGTRPLVRRASTAAVLALLVGLLEDREQIASGRSWSR</sequence>
<dbReference type="SUPFAM" id="SSF142433">
    <property type="entry name" value="CinA-like"/>
    <property type="match status" value="1"/>
</dbReference>
<dbReference type="Gene3D" id="3.90.950.20">
    <property type="entry name" value="CinA-like"/>
    <property type="match status" value="1"/>
</dbReference>
<dbReference type="EMBL" id="CP040899">
    <property type="protein sequence ID" value="QDB78827.1"/>
    <property type="molecule type" value="Genomic_DNA"/>
</dbReference>
<feature type="domain" description="CinA C-terminal" evidence="1">
    <location>
        <begin position="6"/>
        <end position="150"/>
    </location>
</feature>
<evidence type="ECO:0000313" key="2">
    <source>
        <dbReference type="EMBL" id="QDB78827.1"/>
    </source>
</evidence>
<dbReference type="NCBIfam" id="TIGR00199">
    <property type="entry name" value="PncC_domain"/>
    <property type="match status" value="1"/>
</dbReference>
<dbReference type="InterPro" id="IPR008136">
    <property type="entry name" value="CinA_C"/>
</dbReference>
<dbReference type="Pfam" id="PF02464">
    <property type="entry name" value="CinA"/>
    <property type="match status" value="1"/>
</dbReference>
<organism evidence="2 3">
    <name type="scientific">Georgenia wutianyii</name>
    <dbReference type="NCBI Taxonomy" id="2585135"/>
    <lineage>
        <taxon>Bacteria</taxon>
        <taxon>Bacillati</taxon>
        <taxon>Actinomycetota</taxon>
        <taxon>Actinomycetes</taxon>
        <taxon>Micrococcales</taxon>
        <taxon>Bogoriellaceae</taxon>
        <taxon>Georgenia</taxon>
    </lineage>
</organism>
<dbReference type="RefSeq" id="WP_139948158.1">
    <property type="nucleotide sequence ID" value="NZ_CP040899.1"/>
</dbReference>
<evidence type="ECO:0000313" key="3">
    <source>
        <dbReference type="Proteomes" id="UP000313948"/>
    </source>
</evidence>
<evidence type="ECO:0000259" key="1">
    <source>
        <dbReference type="Pfam" id="PF02464"/>
    </source>
</evidence>
<dbReference type="InterPro" id="IPR036653">
    <property type="entry name" value="CinA-like_C"/>
</dbReference>
<protein>
    <submittedName>
        <fullName evidence="2">Nicotinamide-nucleotide amidohydrolase family protein</fullName>
    </submittedName>
</protein>